<comment type="function">
    <text evidence="2">Required for morphogenesis under gluconeogenic growth conditions.</text>
</comment>
<dbReference type="GO" id="GO:0008360">
    <property type="term" value="P:regulation of cell shape"/>
    <property type="evidence" value="ECO:0007669"/>
    <property type="project" value="UniProtKB-UniRule"/>
</dbReference>
<dbReference type="GO" id="GO:0043743">
    <property type="term" value="F:LPPG:FO 2-phospho-L-lactate transferase activity"/>
    <property type="evidence" value="ECO:0007669"/>
    <property type="project" value="InterPro"/>
</dbReference>
<dbReference type="PANTHER" id="PTHR30135">
    <property type="entry name" value="UNCHARACTERIZED PROTEIN YVCK-RELATED"/>
    <property type="match status" value="1"/>
</dbReference>
<sequence>MKSPLKQKKPKVVVIGGGTGLPVVLSELKNRPVDITAIVTVADDGGSSGKLRKCAGAVPPGDIRNVLVALSTLPKAQLDIFQHRFNKDDGFLAGHALGNLIITALSEMNSGILGAIEELSKLMHISGRVLPASDNTLTLSAEFSDGTKISGESEITHANKVIKNIKLSVKNSDDLPQANPEVIEAILDADQIVLGPGSVFTSILPNLIIPNLKSAILKSSAKVVYICNIMTQKGETDGLTDADHVKLLNSYLGDEFIDVVLVNQTPIPDKYIDKKKWDEIAQPVIHDANGLELQKCKFILDNFLKLENNGAFHDGVKVTAQLMNLLNEEGK</sequence>
<dbReference type="Proteomes" id="UP000052012">
    <property type="component" value="Unassembled WGS sequence"/>
</dbReference>
<dbReference type="InterPro" id="IPR038136">
    <property type="entry name" value="CofD-like_dom_sf"/>
</dbReference>
<reference evidence="3 4" key="1">
    <citation type="journal article" date="2015" name="Genome Announc.">
        <title>Expanding the biotechnology potential of lactobacilli through comparative genomics of 213 strains and associated genera.</title>
        <authorList>
            <person name="Sun Z."/>
            <person name="Harris H.M."/>
            <person name="McCann A."/>
            <person name="Guo C."/>
            <person name="Argimon S."/>
            <person name="Zhang W."/>
            <person name="Yang X."/>
            <person name="Jeffery I.B."/>
            <person name="Cooney J.C."/>
            <person name="Kagawa T.F."/>
            <person name="Liu W."/>
            <person name="Song Y."/>
            <person name="Salvetti E."/>
            <person name="Wrobel A."/>
            <person name="Rasinkangas P."/>
            <person name="Parkhill J."/>
            <person name="Rea M.C."/>
            <person name="O'Sullivan O."/>
            <person name="Ritari J."/>
            <person name="Douillard F.P."/>
            <person name="Paul Ross R."/>
            <person name="Yang R."/>
            <person name="Briner A.E."/>
            <person name="Felis G.E."/>
            <person name="de Vos W.M."/>
            <person name="Barrangou R."/>
            <person name="Klaenhammer T.R."/>
            <person name="Caufield P.W."/>
            <person name="Cui Y."/>
            <person name="Zhang H."/>
            <person name="O'Toole P.W."/>
        </authorList>
    </citation>
    <scope>NUCLEOTIDE SEQUENCE [LARGE SCALE GENOMIC DNA]</scope>
    <source>
        <strain evidence="3 4">DSM 23829</strain>
    </source>
</reference>
<comment type="caution">
    <text evidence="3">The sequence shown here is derived from an EMBL/GenBank/DDBJ whole genome shotgun (WGS) entry which is preliminary data.</text>
</comment>
<dbReference type="EMBL" id="AYYQ01000035">
    <property type="protein sequence ID" value="KRM67678.1"/>
    <property type="molecule type" value="Genomic_DNA"/>
</dbReference>
<evidence type="ECO:0000313" key="4">
    <source>
        <dbReference type="Proteomes" id="UP000052012"/>
    </source>
</evidence>
<dbReference type="OrthoDB" id="9783842at2"/>
<dbReference type="SUPFAM" id="SSF142338">
    <property type="entry name" value="CofD-like"/>
    <property type="match status" value="1"/>
</dbReference>
<dbReference type="NCBIfam" id="TIGR01826">
    <property type="entry name" value="CofD_related"/>
    <property type="match status" value="1"/>
</dbReference>
<dbReference type="Gene3D" id="3.40.50.10680">
    <property type="entry name" value="CofD-like domains"/>
    <property type="match status" value="1"/>
</dbReference>
<dbReference type="InterPro" id="IPR010119">
    <property type="entry name" value="Gluconeogen_factor"/>
</dbReference>
<dbReference type="STRING" id="1423781.FD06_GL000395"/>
<dbReference type="HAMAP" id="MF_00973">
    <property type="entry name" value="Gluconeogen_factor"/>
    <property type="match status" value="1"/>
</dbReference>
<evidence type="ECO:0000256" key="1">
    <source>
        <dbReference type="ARBA" id="ARBA00022490"/>
    </source>
</evidence>
<name>A0A0R2AKE4_9LACO</name>
<dbReference type="PATRIC" id="fig|1423781.4.peg.406"/>
<dbReference type="CDD" id="cd07187">
    <property type="entry name" value="YvcK_like"/>
    <property type="match status" value="1"/>
</dbReference>
<comment type="similarity">
    <text evidence="2">Belongs to the gluconeogenesis factor family.</text>
</comment>
<dbReference type="PANTHER" id="PTHR30135:SF3">
    <property type="entry name" value="GLUCONEOGENESIS FACTOR-RELATED"/>
    <property type="match status" value="1"/>
</dbReference>
<accession>A0A0R2AKE4</accession>
<organism evidence="3 4">
    <name type="scientific">Apilactobacillus ozensis DSM 23829 = JCM 17196</name>
    <dbReference type="NCBI Taxonomy" id="1423781"/>
    <lineage>
        <taxon>Bacteria</taxon>
        <taxon>Bacillati</taxon>
        <taxon>Bacillota</taxon>
        <taxon>Bacilli</taxon>
        <taxon>Lactobacillales</taxon>
        <taxon>Lactobacillaceae</taxon>
        <taxon>Apilactobacillus</taxon>
    </lineage>
</organism>
<comment type="subcellular location">
    <subcellularLocation>
        <location evidence="2">Cytoplasm</location>
    </subcellularLocation>
</comment>
<dbReference type="RefSeq" id="WP_056966617.1">
    <property type="nucleotide sequence ID" value="NZ_AYYQ01000035.1"/>
</dbReference>
<keyword evidence="1 2" id="KW-0963">Cytoplasm</keyword>
<dbReference type="Pfam" id="PF01933">
    <property type="entry name" value="CofD"/>
    <property type="match status" value="1"/>
</dbReference>
<proteinExistence type="inferred from homology"/>
<dbReference type="GO" id="GO:0005737">
    <property type="term" value="C:cytoplasm"/>
    <property type="evidence" value="ECO:0007669"/>
    <property type="project" value="UniProtKB-SubCell"/>
</dbReference>
<dbReference type="AlphaFoldDB" id="A0A0R2AKE4"/>
<protein>
    <recommendedName>
        <fullName evidence="2">Putative gluconeogenesis factor</fullName>
    </recommendedName>
</protein>
<keyword evidence="4" id="KW-1185">Reference proteome</keyword>
<gene>
    <name evidence="3" type="ORF">FD06_GL000395</name>
</gene>
<dbReference type="InterPro" id="IPR002882">
    <property type="entry name" value="CofD"/>
</dbReference>
<evidence type="ECO:0000313" key="3">
    <source>
        <dbReference type="EMBL" id="KRM67678.1"/>
    </source>
</evidence>
<evidence type="ECO:0000256" key="2">
    <source>
        <dbReference type="HAMAP-Rule" id="MF_00973"/>
    </source>
</evidence>